<dbReference type="SUPFAM" id="SSF56024">
    <property type="entry name" value="Phospholipase D/nuclease"/>
    <property type="match status" value="2"/>
</dbReference>
<dbReference type="AlphaFoldDB" id="A0A0D3JCG4"/>
<dbReference type="Gene3D" id="3.30.870.10">
    <property type="entry name" value="Endonuclease Chain A"/>
    <property type="match status" value="2"/>
</dbReference>
<feature type="binding site" evidence="10">
    <location>
        <position position="264"/>
    </location>
    <ligand>
        <name>substrate</name>
    </ligand>
</feature>
<dbReference type="STRING" id="2903.R1EJY3"/>
<evidence type="ECO:0000313" key="12">
    <source>
        <dbReference type="EnsemblProtists" id="EOD21199"/>
    </source>
</evidence>
<reference evidence="13" key="1">
    <citation type="journal article" date="2013" name="Nature">
        <title>Pan genome of the phytoplankton Emiliania underpins its global distribution.</title>
        <authorList>
            <person name="Read B.A."/>
            <person name="Kegel J."/>
            <person name="Klute M.J."/>
            <person name="Kuo A."/>
            <person name="Lefebvre S.C."/>
            <person name="Maumus F."/>
            <person name="Mayer C."/>
            <person name="Miller J."/>
            <person name="Monier A."/>
            <person name="Salamov A."/>
            <person name="Young J."/>
            <person name="Aguilar M."/>
            <person name="Claverie J.M."/>
            <person name="Frickenhaus S."/>
            <person name="Gonzalez K."/>
            <person name="Herman E.K."/>
            <person name="Lin Y.C."/>
            <person name="Napier J."/>
            <person name="Ogata H."/>
            <person name="Sarno A.F."/>
            <person name="Shmutz J."/>
            <person name="Schroeder D."/>
            <person name="de Vargas C."/>
            <person name="Verret F."/>
            <person name="von Dassow P."/>
            <person name="Valentin K."/>
            <person name="Van de Peer Y."/>
            <person name="Wheeler G."/>
            <person name="Dacks J.B."/>
            <person name="Delwiche C.F."/>
            <person name="Dyhrman S.T."/>
            <person name="Glockner G."/>
            <person name="John U."/>
            <person name="Richards T."/>
            <person name="Worden A.Z."/>
            <person name="Zhang X."/>
            <person name="Grigoriev I.V."/>
            <person name="Allen A.E."/>
            <person name="Bidle K."/>
            <person name="Borodovsky M."/>
            <person name="Bowler C."/>
            <person name="Brownlee C."/>
            <person name="Cock J.M."/>
            <person name="Elias M."/>
            <person name="Gladyshev V.N."/>
            <person name="Groth M."/>
            <person name="Guda C."/>
            <person name="Hadaegh A."/>
            <person name="Iglesias-Rodriguez M.D."/>
            <person name="Jenkins J."/>
            <person name="Jones B.M."/>
            <person name="Lawson T."/>
            <person name="Leese F."/>
            <person name="Lindquist E."/>
            <person name="Lobanov A."/>
            <person name="Lomsadze A."/>
            <person name="Malik S.B."/>
            <person name="Marsh M.E."/>
            <person name="Mackinder L."/>
            <person name="Mock T."/>
            <person name="Mueller-Roeber B."/>
            <person name="Pagarete A."/>
            <person name="Parker M."/>
            <person name="Probert I."/>
            <person name="Quesneville H."/>
            <person name="Raines C."/>
            <person name="Rensing S.A."/>
            <person name="Riano-Pachon D.M."/>
            <person name="Richier S."/>
            <person name="Rokitta S."/>
            <person name="Shiraiwa Y."/>
            <person name="Soanes D.M."/>
            <person name="van der Giezen M."/>
            <person name="Wahlund T.M."/>
            <person name="Williams B."/>
            <person name="Wilson W."/>
            <person name="Wolfe G."/>
            <person name="Wurch L.L."/>
        </authorList>
    </citation>
    <scope>NUCLEOTIDE SEQUENCE</scope>
</reference>
<feature type="region of interest" description="Disordered" evidence="11">
    <location>
        <begin position="38"/>
        <end position="101"/>
    </location>
</feature>
<dbReference type="HOGENOM" id="CLU_034252_0_0_1"/>
<evidence type="ECO:0000256" key="5">
    <source>
        <dbReference type="ARBA" id="ARBA00022801"/>
    </source>
</evidence>
<evidence type="ECO:0000256" key="11">
    <source>
        <dbReference type="SAM" id="MobiDB-lite"/>
    </source>
</evidence>
<feature type="region of interest" description="Disordered" evidence="11">
    <location>
        <begin position="1"/>
        <end position="20"/>
    </location>
</feature>
<keyword evidence="8" id="KW-0539">Nucleus</keyword>
<keyword evidence="7" id="KW-0234">DNA repair</keyword>
<keyword evidence="13" id="KW-1185">Reference proteome</keyword>
<keyword evidence="5" id="KW-0378">Hydrolase</keyword>
<name>A0A0D3JCG4_EMIH1</name>
<dbReference type="GeneID" id="17266740"/>
<sequence length="575" mass="61420">MLTSLDALGQKTAHPPSFLSSALEGCEGLIQRAHLEHLSSKACPRDEGPSDGGGSDAEDGYDQSGSQPDDSESGDCDTDSARDDSTSEQTGVPRDDDDDTVQLAPVADLKRGSSMWAHDNNQEPASRWLWQSGRDAWTAFAPNQASALEQAWATGGGVVRIDAERQWSRVLPSSVNTDSVSLDELLSAGELEGATQLHLHNFLFDLDFVFETCPALGSFVASGGLVKVFHGDGRPPRSVAATTMPAAVECFEPPTEQFGTMHSKCIVVVRPSRLSVHVVTANFIFSVARDWHNKTNGVWSGSFPRLDAPPPRPAAGTFGLDLLEYYEAVRAIGADKPGSWSSSDQDGAPPRWRALDVSGARARLVASVPGTSGATAGRHTGEHIQKRVRGLLAAEGLAVPLDDPVLALQFSSLSSVGKNDTWLRELVASLCGGSAVMPRLRVVYPTRAQLYIKSYELGVLVLPSLQPAGRQSLVATSAAPLVGEESATLVPLPYTLPPTPYASSDDAWSTDGHTALTGYQPSRDAHDRHGFHPGLNPPPVHMYGLKATGRVLAEREAARRSSRRLGRGRIAFAEL</sequence>
<evidence type="ECO:0000256" key="8">
    <source>
        <dbReference type="ARBA" id="ARBA00023242"/>
    </source>
</evidence>
<feature type="active site" description="Nucleophile" evidence="9">
    <location>
        <position position="262"/>
    </location>
</feature>
<dbReference type="RefSeq" id="XP_005773628.1">
    <property type="nucleotide sequence ID" value="XM_005773571.1"/>
</dbReference>
<keyword evidence="6" id="KW-0269">Exonuclease</keyword>
<dbReference type="KEGG" id="ehx:EMIHUDRAFT_241529"/>
<dbReference type="PANTHER" id="PTHR12415:SF0">
    <property type="entry name" value="TYROSYL-DNA PHOSPHODIESTERASE 1"/>
    <property type="match status" value="1"/>
</dbReference>
<dbReference type="InterPro" id="IPR010347">
    <property type="entry name" value="Tdp1"/>
</dbReference>
<dbReference type="GO" id="GO:0003697">
    <property type="term" value="F:single-stranded DNA binding"/>
    <property type="evidence" value="ECO:0007669"/>
    <property type="project" value="TreeGrafter"/>
</dbReference>
<proteinExistence type="inferred from homology"/>
<dbReference type="GO" id="GO:0017005">
    <property type="term" value="F:3'-tyrosyl-DNA phosphodiesterase activity"/>
    <property type="evidence" value="ECO:0007669"/>
    <property type="project" value="TreeGrafter"/>
</dbReference>
<evidence type="ECO:0000313" key="13">
    <source>
        <dbReference type="Proteomes" id="UP000013827"/>
    </source>
</evidence>
<dbReference type="GO" id="GO:0006281">
    <property type="term" value="P:DNA repair"/>
    <property type="evidence" value="ECO:0007669"/>
    <property type="project" value="UniProtKB-KW"/>
</dbReference>
<evidence type="ECO:0000256" key="7">
    <source>
        <dbReference type="ARBA" id="ARBA00023204"/>
    </source>
</evidence>
<dbReference type="GO" id="GO:0004527">
    <property type="term" value="F:exonuclease activity"/>
    <property type="evidence" value="ECO:0007669"/>
    <property type="project" value="UniProtKB-KW"/>
</dbReference>
<feature type="compositionally biased region" description="Acidic residues" evidence="11">
    <location>
        <begin position="69"/>
        <end position="78"/>
    </location>
</feature>
<protein>
    <recommendedName>
        <fullName evidence="14">WWE domain-containing protein</fullName>
    </recommendedName>
</protein>
<comment type="similarity">
    <text evidence="2">Belongs to the tyrosyl-DNA phosphodiesterase family.</text>
</comment>
<feature type="compositionally biased region" description="Basic and acidic residues" evidence="11">
    <location>
        <begin position="38"/>
        <end position="48"/>
    </location>
</feature>
<evidence type="ECO:0000256" key="10">
    <source>
        <dbReference type="PIRSR" id="PIRSR610347-2"/>
    </source>
</evidence>
<dbReference type="Proteomes" id="UP000013827">
    <property type="component" value="Unassembled WGS sequence"/>
</dbReference>
<evidence type="ECO:0008006" key="14">
    <source>
        <dbReference type="Google" id="ProtNLM"/>
    </source>
</evidence>
<accession>A0A0D3JCG4</accession>
<keyword evidence="4" id="KW-0227">DNA damage</keyword>
<evidence type="ECO:0000256" key="6">
    <source>
        <dbReference type="ARBA" id="ARBA00022839"/>
    </source>
</evidence>
<dbReference type="PANTHER" id="PTHR12415">
    <property type="entry name" value="TYROSYL-DNA PHOSPHODIESTERASE 1"/>
    <property type="match status" value="1"/>
</dbReference>
<evidence type="ECO:0000256" key="4">
    <source>
        <dbReference type="ARBA" id="ARBA00022763"/>
    </source>
</evidence>
<dbReference type="PaxDb" id="2903-EOD21199"/>
<evidence type="ECO:0000256" key="1">
    <source>
        <dbReference type="ARBA" id="ARBA00004123"/>
    </source>
</evidence>
<dbReference type="GO" id="GO:0005634">
    <property type="term" value="C:nucleus"/>
    <property type="evidence" value="ECO:0007669"/>
    <property type="project" value="UniProtKB-SubCell"/>
</dbReference>
<dbReference type="GO" id="GO:0003690">
    <property type="term" value="F:double-stranded DNA binding"/>
    <property type="evidence" value="ECO:0007669"/>
    <property type="project" value="TreeGrafter"/>
</dbReference>
<keyword evidence="3" id="KW-0540">Nuclease</keyword>
<evidence type="ECO:0000256" key="9">
    <source>
        <dbReference type="PIRSR" id="PIRSR610347-1"/>
    </source>
</evidence>
<dbReference type="EnsemblProtists" id="EOD21199">
    <property type="protein sequence ID" value="EOD21199"/>
    <property type="gene ID" value="EMIHUDRAFT_241529"/>
</dbReference>
<reference evidence="12" key="2">
    <citation type="submission" date="2024-10" db="UniProtKB">
        <authorList>
            <consortium name="EnsemblProtists"/>
        </authorList>
    </citation>
    <scope>IDENTIFICATION</scope>
</reference>
<dbReference type="eggNOG" id="KOG2031">
    <property type="taxonomic scope" value="Eukaryota"/>
</dbReference>
<organism evidence="12 13">
    <name type="scientific">Emiliania huxleyi (strain CCMP1516)</name>
    <dbReference type="NCBI Taxonomy" id="280463"/>
    <lineage>
        <taxon>Eukaryota</taxon>
        <taxon>Haptista</taxon>
        <taxon>Haptophyta</taxon>
        <taxon>Prymnesiophyceae</taxon>
        <taxon>Isochrysidales</taxon>
        <taxon>Noelaerhabdaceae</taxon>
        <taxon>Emiliania</taxon>
    </lineage>
</organism>
<evidence type="ECO:0000256" key="3">
    <source>
        <dbReference type="ARBA" id="ARBA00022722"/>
    </source>
</evidence>
<dbReference type="Pfam" id="PF06087">
    <property type="entry name" value="Tyr-DNA_phospho"/>
    <property type="match status" value="2"/>
</dbReference>
<comment type="subcellular location">
    <subcellularLocation>
        <location evidence="1">Nucleus</location>
    </subcellularLocation>
</comment>
<evidence type="ECO:0000256" key="2">
    <source>
        <dbReference type="ARBA" id="ARBA00010205"/>
    </source>
</evidence>